<keyword evidence="2 3" id="KW-0732">Signal</keyword>
<evidence type="ECO:0000256" key="2">
    <source>
        <dbReference type="ARBA" id="ARBA00022729"/>
    </source>
</evidence>
<feature type="domain" description="Solute-binding protein family 3/N-terminal" evidence="4">
    <location>
        <begin position="20"/>
        <end position="249"/>
    </location>
</feature>
<accession>A0A1N6U138</accession>
<evidence type="ECO:0000256" key="3">
    <source>
        <dbReference type="SAM" id="SignalP"/>
    </source>
</evidence>
<dbReference type="EMBL" id="FTMP01000005">
    <property type="protein sequence ID" value="SIQ59323.1"/>
    <property type="molecule type" value="Genomic_DNA"/>
</dbReference>
<comment type="similarity">
    <text evidence="1">Belongs to the bacterial solute-binding protein 3 family.</text>
</comment>
<feature type="signal peptide" evidence="3">
    <location>
        <begin position="1"/>
        <end position="18"/>
    </location>
</feature>
<dbReference type="RefSeq" id="WP_076427054.1">
    <property type="nucleotide sequence ID" value="NZ_FTMP01000005.1"/>
</dbReference>
<dbReference type="CDD" id="cd01001">
    <property type="entry name" value="PBP2_HisJ_LAO_like"/>
    <property type="match status" value="1"/>
</dbReference>
<feature type="chain" id="PRO_5012749119" evidence="3">
    <location>
        <begin position="19"/>
        <end position="253"/>
    </location>
</feature>
<dbReference type="PANTHER" id="PTHR35936">
    <property type="entry name" value="MEMBRANE-BOUND LYTIC MUREIN TRANSGLYCOSYLASE F"/>
    <property type="match status" value="1"/>
</dbReference>
<dbReference type="InterPro" id="IPR001638">
    <property type="entry name" value="Solute-binding_3/MltF_N"/>
</dbReference>
<proteinExistence type="inferred from homology"/>
<sequence length="253" mass="28940">MRMPYLLIAMLLMCPVHAEPLRIAMEGQFPPFEEVDPQGHLKGFNVDIAHALCAQMQRRCELQRFAWDDLIPALQQGRTDLILASMSITEERQQQVDFTRKYAQTPAFFFAREGAINEVIVTPRRLRGKRVGVQRETTYDRFLTARYQAHVAVLRFASAADTYQALQRGEVDLVLDDAVSGYFAFLQTPRGQGFERVGNAVSAPRFFGKGQGIAVRKGDDALREGLDQALLEILDNGVYRRIERRYFQRFSVY</sequence>
<dbReference type="Proteomes" id="UP000185841">
    <property type="component" value="Unassembled WGS sequence"/>
</dbReference>
<gene>
    <name evidence="5" type="ORF">SAMN05878282_105310</name>
</gene>
<protein>
    <submittedName>
        <fullName evidence="5">Amino acid ABC transporter substrate-binding protein, PAAT family</fullName>
    </submittedName>
</protein>
<dbReference type="SMART" id="SM00062">
    <property type="entry name" value="PBPb"/>
    <property type="match status" value="1"/>
</dbReference>
<name>A0A1N6U138_AQUAC</name>
<evidence type="ECO:0000256" key="1">
    <source>
        <dbReference type="ARBA" id="ARBA00010333"/>
    </source>
</evidence>
<dbReference type="PANTHER" id="PTHR35936:SF17">
    <property type="entry name" value="ARGININE-BINDING EXTRACELLULAR PROTEIN ARTP"/>
    <property type="match status" value="1"/>
</dbReference>
<evidence type="ECO:0000313" key="6">
    <source>
        <dbReference type="Proteomes" id="UP000185841"/>
    </source>
</evidence>
<dbReference type="Pfam" id="PF00497">
    <property type="entry name" value="SBP_bac_3"/>
    <property type="match status" value="1"/>
</dbReference>
<organism evidence="5 6">
    <name type="scientific">Aquipseudomonas alcaligenes</name>
    <name type="common">Pseudomonas alcaligenes</name>
    <dbReference type="NCBI Taxonomy" id="43263"/>
    <lineage>
        <taxon>Bacteria</taxon>
        <taxon>Pseudomonadati</taxon>
        <taxon>Pseudomonadota</taxon>
        <taxon>Gammaproteobacteria</taxon>
        <taxon>Pseudomonadales</taxon>
        <taxon>Pseudomonadaceae</taxon>
        <taxon>Aquipseudomonas</taxon>
    </lineage>
</organism>
<dbReference type="AlphaFoldDB" id="A0A1N6U138"/>
<dbReference type="Gene3D" id="3.40.190.10">
    <property type="entry name" value="Periplasmic binding protein-like II"/>
    <property type="match status" value="2"/>
</dbReference>
<reference evidence="5 6" key="1">
    <citation type="submission" date="2017-01" db="EMBL/GenBank/DDBJ databases">
        <authorList>
            <person name="Mah S.A."/>
            <person name="Swanson W.J."/>
            <person name="Moy G.W."/>
            <person name="Vacquier V.D."/>
        </authorList>
    </citation>
    <scope>NUCLEOTIDE SEQUENCE [LARGE SCALE GENOMIC DNA]</scope>
    <source>
        <strain evidence="5 6">RU36E</strain>
    </source>
</reference>
<dbReference type="SUPFAM" id="SSF53850">
    <property type="entry name" value="Periplasmic binding protein-like II"/>
    <property type="match status" value="1"/>
</dbReference>
<evidence type="ECO:0000313" key="5">
    <source>
        <dbReference type="EMBL" id="SIQ59323.1"/>
    </source>
</evidence>
<evidence type="ECO:0000259" key="4">
    <source>
        <dbReference type="SMART" id="SM00062"/>
    </source>
</evidence>